<evidence type="ECO:0000313" key="1">
    <source>
        <dbReference type="EMBL" id="GAH72028.1"/>
    </source>
</evidence>
<comment type="caution">
    <text evidence="1">The sequence shown here is derived from an EMBL/GenBank/DDBJ whole genome shotgun (WGS) entry which is preliminary data.</text>
</comment>
<proteinExistence type="predicted"/>
<dbReference type="EMBL" id="BARU01032521">
    <property type="protein sequence ID" value="GAH72028.1"/>
    <property type="molecule type" value="Genomic_DNA"/>
</dbReference>
<name>X1JQF7_9ZZZZ</name>
<sequence length="199" mass="22469">ALDRIGVGTAQVEIEIKGEREGQELLRKNMYYSSDDIAIQAITEIPEIIDLIVNNYFEMVNLTEINIDIRIDNKKKIGKIEEIVLKDSSIKPGDYLEAKIKIRPFRGDLIEKTMTIQIPSDTPPGEALLMVNGGGELDNQQEEFVNSDKKDYKSLRGLCSPDLLSIKSSIYKKIISTLFHSILNRNSGDRCSVFLCIFN</sequence>
<dbReference type="AlphaFoldDB" id="X1JQF7"/>
<protein>
    <submittedName>
        <fullName evidence="1">Uncharacterized protein</fullName>
    </submittedName>
</protein>
<reference evidence="1" key="1">
    <citation type="journal article" date="2014" name="Front. Microbiol.">
        <title>High frequency of phylogenetically diverse reductive dehalogenase-homologous genes in deep subseafloor sedimentary metagenomes.</title>
        <authorList>
            <person name="Kawai M."/>
            <person name="Futagami T."/>
            <person name="Toyoda A."/>
            <person name="Takaki Y."/>
            <person name="Nishi S."/>
            <person name="Hori S."/>
            <person name="Arai W."/>
            <person name="Tsubouchi T."/>
            <person name="Morono Y."/>
            <person name="Uchiyama I."/>
            <person name="Ito T."/>
            <person name="Fujiyama A."/>
            <person name="Inagaki F."/>
            <person name="Takami H."/>
        </authorList>
    </citation>
    <scope>NUCLEOTIDE SEQUENCE</scope>
    <source>
        <strain evidence="1">Expedition CK06-06</strain>
    </source>
</reference>
<organism evidence="1">
    <name type="scientific">marine sediment metagenome</name>
    <dbReference type="NCBI Taxonomy" id="412755"/>
    <lineage>
        <taxon>unclassified sequences</taxon>
        <taxon>metagenomes</taxon>
        <taxon>ecological metagenomes</taxon>
    </lineage>
</organism>
<gene>
    <name evidence="1" type="ORF">S03H2_51278</name>
</gene>
<accession>X1JQF7</accession>
<feature type="non-terminal residue" evidence="1">
    <location>
        <position position="1"/>
    </location>
</feature>